<name>A0A4S2FV37_9BACT</name>
<dbReference type="Gene3D" id="3.30.2010.10">
    <property type="entry name" value="Metalloproteases ('zincins'), catalytic domain"/>
    <property type="match status" value="1"/>
</dbReference>
<keyword evidence="3" id="KW-0479">Metal-binding</keyword>
<dbReference type="PANTHER" id="PTHR22726">
    <property type="entry name" value="METALLOENDOPEPTIDASE OMA1"/>
    <property type="match status" value="1"/>
</dbReference>
<comment type="cofactor">
    <cofactor evidence="1">
        <name>Zn(2+)</name>
        <dbReference type="ChEBI" id="CHEBI:29105"/>
    </cofactor>
</comment>
<dbReference type="AlphaFoldDB" id="A0A4S2FV37"/>
<evidence type="ECO:0000256" key="1">
    <source>
        <dbReference type="ARBA" id="ARBA00001947"/>
    </source>
</evidence>
<feature type="domain" description="Peptidase M48" evidence="7">
    <location>
        <begin position="149"/>
        <end position="325"/>
    </location>
</feature>
<keyword evidence="4" id="KW-0378">Hydrolase</keyword>
<evidence type="ECO:0000313" key="9">
    <source>
        <dbReference type="Proteomes" id="UP000310760"/>
    </source>
</evidence>
<dbReference type="GO" id="GO:0004222">
    <property type="term" value="F:metalloendopeptidase activity"/>
    <property type="evidence" value="ECO:0007669"/>
    <property type="project" value="InterPro"/>
</dbReference>
<evidence type="ECO:0000259" key="7">
    <source>
        <dbReference type="Pfam" id="PF01435"/>
    </source>
</evidence>
<keyword evidence="6" id="KW-0482">Metalloprotease</keyword>
<evidence type="ECO:0000313" key="8">
    <source>
        <dbReference type="EMBL" id="TGY73184.1"/>
    </source>
</evidence>
<organism evidence="8 9">
    <name type="scientific">Phocaeicola sartorii</name>
    <dbReference type="NCBI Taxonomy" id="671267"/>
    <lineage>
        <taxon>Bacteria</taxon>
        <taxon>Pseudomonadati</taxon>
        <taxon>Bacteroidota</taxon>
        <taxon>Bacteroidia</taxon>
        <taxon>Bacteroidales</taxon>
        <taxon>Bacteroidaceae</taxon>
        <taxon>Phocaeicola</taxon>
    </lineage>
</organism>
<keyword evidence="2" id="KW-0645">Protease</keyword>
<dbReference type="RefSeq" id="WP_135950258.1">
    <property type="nucleotide sequence ID" value="NZ_CAOOJZ010000001.1"/>
</dbReference>
<evidence type="ECO:0000256" key="6">
    <source>
        <dbReference type="ARBA" id="ARBA00023049"/>
    </source>
</evidence>
<dbReference type="GO" id="GO:0016020">
    <property type="term" value="C:membrane"/>
    <property type="evidence" value="ECO:0007669"/>
    <property type="project" value="TreeGrafter"/>
</dbReference>
<comment type="caution">
    <text evidence="8">The sequence shown here is derived from an EMBL/GenBank/DDBJ whole genome shotgun (WGS) entry which is preliminary data.</text>
</comment>
<dbReference type="EMBL" id="SRYJ01000002">
    <property type="protein sequence ID" value="TGY73184.1"/>
    <property type="molecule type" value="Genomic_DNA"/>
</dbReference>
<dbReference type="GO" id="GO:0051603">
    <property type="term" value="P:proteolysis involved in protein catabolic process"/>
    <property type="evidence" value="ECO:0007669"/>
    <property type="project" value="TreeGrafter"/>
</dbReference>
<keyword evidence="5" id="KW-0862">Zinc</keyword>
<accession>A0A4S2FV37</accession>
<dbReference type="Pfam" id="PF01435">
    <property type="entry name" value="Peptidase_M48"/>
    <property type="match status" value="1"/>
</dbReference>
<dbReference type="InterPro" id="IPR001915">
    <property type="entry name" value="Peptidase_M48"/>
</dbReference>
<protein>
    <recommendedName>
        <fullName evidence="7">Peptidase M48 domain-containing protein</fullName>
    </recommendedName>
</protein>
<dbReference type="Proteomes" id="UP000310760">
    <property type="component" value="Unassembled WGS sequence"/>
</dbReference>
<evidence type="ECO:0000256" key="2">
    <source>
        <dbReference type="ARBA" id="ARBA00022670"/>
    </source>
</evidence>
<proteinExistence type="predicted"/>
<gene>
    <name evidence="8" type="ORF">E5339_01195</name>
</gene>
<sequence>MKRFILFLTFLCIGCGIMFSQSKQLSPIVNIKGVFKTEYQNIKKGTPFVLQQVVKLKKAPEQGMSRTQAVLVADGMQLGLPMNMLNIVAFQPDDKNSFWQSRQLSNDLISYYEKKGYQEAMRKDQAQEANDYLKELEQSNLFYEDAAVEDYLQCLLLSIAPDQMAVNREGIPQIRILKSPTPDMLMLANNCLLVSTGMLTTLDTEEELYAMLSREVAHYVLDHAIITVNKNIARAKRAEFWGAVMDGVVAATEEYLYERYDYYEPGLIFITNDIVQALVNDHIMNRMGLDYTEKQEKEADKAAISFMSLMGKNREALVSALTKIETFYRTQKDVEALSKYGAYGSLSKRLDRMGTAPVLDEDRNYLKKISGVVSYEAAMQDYNKNYKESRRLAMKNIDNGMACSDDYLMVARSIMKLSNTPGANKECESYLNKADEISKVTNLNICKMKILLLLRENKQMDAVDLLHQYQGLLDAMFQQPHTEKDAQWIVSEHTWAEKLLDRTYIM</sequence>
<reference evidence="8 9" key="1">
    <citation type="submission" date="2019-04" db="EMBL/GenBank/DDBJ databases">
        <title>Microbes associate with the intestines of laboratory mice.</title>
        <authorList>
            <person name="Navarre W."/>
            <person name="Wong E."/>
            <person name="Huang K."/>
            <person name="Tropini C."/>
            <person name="Ng K."/>
            <person name="Yu B."/>
        </authorList>
    </citation>
    <scope>NUCLEOTIDE SEQUENCE [LARGE SCALE GENOMIC DNA]</scope>
    <source>
        <strain evidence="8 9">NM22_B1</strain>
    </source>
</reference>
<evidence type="ECO:0000256" key="5">
    <source>
        <dbReference type="ARBA" id="ARBA00022833"/>
    </source>
</evidence>
<evidence type="ECO:0000256" key="3">
    <source>
        <dbReference type="ARBA" id="ARBA00022723"/>
    </source>
</evidence>
<dbReference type="InterPro" id="IPR051156">
    <property type="entry name" value="Mito/Outer_Membr_Metalloprot"/>
</dbReference>
<dbReference type="GO" id="GO:0046872">
    <property type="term" value="F:metal ion binding"/>
    <property type="evidence" value="ECO:0007669"/>
    <property type="project" value="UniProtKB-KW"/>
</dbReference>
<evidence type="ECO:0000256" key="4">
    <source>
        <dbReference type="ARBA" id="ARBA00022801"/>
    </source>
</evidence>
<dbReference type="PANTHER" id="PTHR22726:SF1">
    <property type="entry name" value="METALLOENDOPEPTIDASE OMA1, MITOCHONDRIAL"/>
    <property type="match status" value="1"/>
</dbReference>